<dbReference type="CDD" id="cd07989">
    <property type="entry name" value="LPLAT_AGPAT-like"/>
    <property type="match status" value="1"/>
</dbReference>
<organism evidence="6 7">
    <name type="scientific">Alteraurantiacibacter aestuarii</name>
    <dbReference type="NCBI Taxonomy" id="650004"/>
    <lineage>
        <taxon>Bacteria</taxon>
        <taxon>Pseudomonadati</taxon>
        <taxon>Pseudomonadota</taxon>
        <taxon>Alphaproteobacteria</taxon>
        <taxon>Sphingomonadales</taxon>
        <taxon>Erythrobacteraceae</taxon>
        <taxon>Alteraurantiacibacter</taxon>
    </lineage>
</organism>
<dbReference type="Pfam" id="PF01553">
    <property type="entry name" value="Acyltransferase"/>
    <property type="match status" value="1"/>
</dbReference>
<dbReference type="SMART" id="SM00563">
    <property type="entry name" value="PlsC"/>
    <property type="match status" value="1"/>
</dbReference>
<keyword evidence="4" id="KW-0472">Membrane</keyword>
<dbReference type="GO" id="GO:0006654">
    <property type="term" value="P:phosphatidic acid biosynthetic process"/>
    <property type="evidence" value="ECO:0007669"/>
    <property type="project" value="TreeGrafter"/>
</dbReference>
<evidence type="ECO:0000256" key="4">
    <source>
        <dbReference type="SAM" id="Phobius"/>
    </source>
</evidence>
<reference evidence="6 7" key="1">
    <citation type="submission" date="2019-12" db="EMBL/GenBank/DDBJ databases">
        <title>Genomic-based taxomic classification of the family Erythrobacteraceae.</title>
        <authorList>
            <person name="Xu L."/>
        </authorList>
    </citation>
    <scope>NUCLEOTIDE SEQUENCE [LARGE SCALE GENOMIC DNA]</scope>
    <source>
        <strain evidence="6 7">JCM 16339</strain>
    </source>
</reference>
<evidence type="ECO:0000313" key="7">
    <source>
        <dbReference type="Proteomes" id="UP000435243"/>
    </source>
</evidence>
<dbReference type="OrthoDB" id="5290997at2"/>
<proteinExistence type="predicted"/>
<dbReference type="InterPro" id="IPR002123">
    <property type="entry name" value="Plipid/glycerol_acylTrfase"/>
</dbReference>
<comment type="pathway">
    <text evidence="1">Lipid metabolism.</text>
</comment>
<evidence type="ECO:0000313" key="6">
    <source>
        <dbReference type="EMBL" id="MXO87221.1"/>
    </source>
</evidence>
<comment type="caution">
    <text evidence="6">The sequence shown here is derived from an EMBL/GenBank/DDBJ whole genome shotgun (WGS) entry which is preliminary data.</text>
</comment>
<keyword evidence="4" id="KW-1133">Transmembrane helix</keyword>
<evidence type="ECO:0000256" key="2">
    <source>
        <dbReference type="ARBA" id="ARBA00022679"/>
    </source>
</evidence>
<gene>
    <name evidence="6" type="ORF">GRI32_00520</name>
</gene>
<feature type="domain" description="Phospholipid/glycerol acyltransferase" evidence="5">
    <location>
        <begin position="69"/>
        <end position="183"/>
    </location>
</feature>
<evidence type="ECO:0000256" key="1">
    <source>
        <dbReference type="ARBA" id="ARBA00005189"/>
    </source>
</evidence>
<protein>
    <submittedName>
        <fullName evidence="6">1-acyl-sn-glycerol-3-phosphate acyltransferase</fullName>
    </submittedName>
</protein>
<dbReference type="PANTHER" id="PTHR10434">
    <property type="entry name" value="1-ACYL-SN-GLYCEROL-3-PHOSPHATE ACYLTRANSFERASE"/>
    <property type="match status" value="1"/>
</dbReference>
<accession>A0A844ZFB5</accession>
<dbReference type="EMBL" id="WTYY01000001">
    <property type="protein sequence ID" value="MXO87221.1"/>
    <property type="molecule type" value="Genomic_DNA"/>
</dbReference>
<dbReference type="Proteomes" id="UP000435243">
    <property type="component" value="Unassembled WGS sequence"/>
</dbReference>
<evidence type="ECO:0000259" key="5">
    <source>
        <dbReference type="SMART" id="SM00563"/>
    </source>
</evidence>
<dbReference type="RefSeq" id="WP_160589186.1">
    <property type="nucleotide sequence ID" value="NZ_BAAAFP010000002.1"/>
</dbReference>
<keyword evidence="7" id="KW-1185">Reference proteome</keyword>
<keyword evidence="2 6" id="KW-0808">Transferase</keyword>
<dbReference type="AlphaFoldDB" id="A0A844ZFB5"/>
<feature type="transmembrane region" description="Helical" evidence="4">
    <location>
        <begin position="6"/>
        <end position="28"/>
    </location>
</feature>
<evidence type="ECO:0000256" key="3">
    <source>
        <dbReference type="ARBA" id="ARBA00023315"/>
    </source>
</evidence>
<keyword evidence="4" id="KW-0812">Transmembrane</keyword>
<sequence>MHVLRSLIFYVAFYGGSVFHVLGAMIALRVAPRWLRPICDAWSGWHHWCVENLLGIRIEITGINPKGVALFAIKHESFFEAIEVPHLFNHPAGFAKQELFDIPGWGKVAAAYGAIPVARDEGAKALRTMLKDARMHIAAGRPMIIFPEGTRVPPGQRPELQAGFAALYKMLKLPVIPVAVESGRVYETMWKRPGVIRVHFGEPIETGLSREEIEDRTRAAINIFNGPQETPDA</sequence>
<dbReference type="PANTHER" id="PTHR10434:SF11">
    <property type="entry name" value="1-ACYL-SN-GLYCEROL-3-PHOSPHATE ACYLTRANSFERASE"/>
    <property type="match status" value="1"/>
</dbReference>
<dbReference type="SUPFAM" id="SSF69593">
    <property type="entry name" value="Glycerol-3-phosphate (1)-acyltransferase"/>
    <property type="match status" value="1"/>
</dbReference>
<name>A0A844ZFB5_9SPHN</name>
<keyword evidence="3 6" id="KW-0012">Acyltransferase</keyword>
<dbReference type="GO" id="GO:0003841">
    <property type="term" value="F:1-acylglycerol-3-phosphate O-acyltransferase activity"/>
    <property type="evidence" value="ECO:0007669"/>
    <property type="project" value="TreeGrafter"/>
</dbReference>